<name>A0A2I1DE51_ASPC2</name>
<reference evidence="2" key="1">
    <citation type="submission" date="2016-12" db="EMBL/GenBank/DDBJ databases">
        <title>The genomes of Aspergillus section Nigri reveals drivers in fungal speciation.</title>
        <authorList>
            <consortium name="DOE Joint Genome Institute"/>
            <person name="Vesth T.C."/>
            <person name="Nybo J."/>
            <person name="Theobald S."/>
            <person name="Brandl J."/>
            <person name="Frisvad J.C."/>
            <person name="Nielsen K.F."/>
            <person name="Lyhne E.K."/>
            <person name="Kogle M.E."/>
            <person name="Kuo A."/>
            <person name="Riley R."/>
            <person name="Clum A."/>
            <person name="Nolan M."/>
            <person name="Lipzen A."/>
            <person name="Salamov A."/>
            <person name="Henrissat B."/>
            <person name="Wiebenga A."/>
            <person name="De vries R.P."/>
            <person name="Grigoriev I.V."/>
            <person name="Mortensen U.H."/>
            <person name="Andersen M.R."/>
            <person name="Baker S.E."/>
        </authorList>
    </citation>
    <scope>NUCLEOTIDE SEQUENCE</scope>
    <source>
        <strain evidence="2">IBT 28561</strain>
    </source>
</reference>
<protein>
    <submittedName>
        <fullName evidence="2">Uncharacterized protein</fullName>
    </submittedName>
</protein>
<comment type="caution">
    <text evidence="2">The sequence shown here is derived from an EMBL/GenBank/DDBJ whole genome shotgun (WGS) entry which is preliminary data.</text>
</comment>
<evidence type="ECO:0000256" key="1">
    <source>
        <dbReference type="SAM" id="MobiDB-lite"/>
    </source>
</evidence>
<gene>
    <name evidence="2" type="ORF">P168DRAFT_10052</name>
</gene>
<dbReference type="VEuPathDB" id="FungiDB:P168DRAFT_10052"/>
<dbReference type="GeneID" id="36540036"/>
<accession>A0A2I1DE51</accession>
<feature type="region of interest" description="Disordered" evidence="1">
    <location>
        <begin position="123"/>
        <end position="150"/>
    </location>
</feature>
<dbReference type="EMBL" id="MSFM01000001">
    <property type="protein sequence ID" value="PKY08158.1"/>
    <property type="molecule type" value="Genomic_DNA"/>
</dbReference>
<keyword evidence="3" id="KW-1185">Reference proteome</keyword>
<organism evidence="2 3">
    <name type="scientific">Aspergillus campestris (strain IBT 28561)</name>
    <dbReference type="NCBI Taxonomy" id="1392248"/>
    <lineage>
        <taxon>Eukaryota</taxon>
        <taxon>Fungi</taxon>
        <taxon>Dikarya</taxon>
        <taxon>Ascomycota</taxon>
        <taxon>Pezizomycotina</taxon>
        <taxon>Eurotiomycetes</taxon>
        <taxon>Eurotiomycetidae</taxon>
        <taxon>Eurotiales</taxon>
        <taxon>Aspergillaceae</taxon>
        <taxon>Aspergillus</taxon>
        <taxon>Aspergillus subgen. Circumdati</taxon>
    </lineage>
</organism>
<dbReference type="Proteomes" id="UP000234254">
    <property type="component" value="Unassembled WGS sequence"/>
</dbReference>
<sequence>MCREIDGVSHDAMAPGIHRYRHNQGHPRQCPPTNHSPPIIITKDGSLLPCRVFVMFFWKFHGRERRIKDTGICTATTDNPVWLLHVRRIGVVAWVTINTNGLARRDLPPIWSFWGREDWRMGTKRERSGDGGGNSSTSPNGPKELIHRHS</sequence>
<evidence type="ECO:0000313" key="3">
    <source>
        <dbReference type="Proteomes" id="UP000234254"/>
    </source>
</evidence>
<dbReference type="RefSeq" id="XP_024696752.1">
    <property type="nucleotide sequence ID" value="XM_024832515.1"/>
</dbReference>
<evidence type="ECO:0000313" key="2">
    <source>
        <dbReference type="EMBL" id="PKY08158.1"/>
    </source>
</evidence>
<dbReference type="AlphaFoldDB" id="A0A2I1DE51"/>
<proteinExistence type="predicted"/>